<evidence type="ECO:0000313" key="1">
    <source>
        <dbReference type="EMBL" id="KAL3689608.1"/>
    </source>
</evidence>
<dbReference type="AlphaFoldDB" id="A0ABD3HDW7"/>
<keyword evidence="2" id="KW-1185">Reference proteome</keyword>
<evidence type="ECO:0000313" key="2">
    <source>
        <dbReference type="Proteomes" id="UP001633002"/>
    </source>
</evidence>
<proteinExistence type="predicted"/>
<reference evidence="1 2" key="1">
    <citation type="submission" date="2024-09" db="EMBL/GenBank/DDBJ databases">
        <title>Chromosome-scale assembly of Riccia sorocarpa.</title>
        <authorList>
            <person name="Paukszto L."/>
        </authorList>
    </citation>
    <scope>NUCLEOTIDE SEQUENCE [LARGE SCALE GENOMIC DNA]</scope>
    <source>
        <strain evidence="1">LP-2024</strain>
        <tissue evidence="1">Aerial parts of the thallus</tissue>
    </source>
</reference>
<organism evidence="1 2">
    <name type="scientific">Riccia sorocarpa</name>
    <dbReference type="NCBI Taxonomy" id="122646"/>
    <lineage>
        <taxon>Eukaryota</taxon>
        <taxon>Viridiplantae</taxon>
        <taxon>Streptophyta</taxon>
        <taxon>Embryophyta</taxon>
        <taxon>Marchantiophyta</taxon>
        <taxon>Marchantiopsida</taxon>
        <taxon>Marchantiidae</taxon>
        <taxon>Marchantiales</taxon>
        <taxon>Ricciaceae</taxon>
        <taxon>Riccia</taxon>
    </lineage>
</organism>
<comment type="caution">
    <text evidence="1">The sequence shown here is derived from an EMBL/GenBank/DDBJ whole genome shotgun (WGS) entry which is preliminary data.</text>
</comment>
<name>A0ABD3HDW7_9MARC</name>
<dbReference type="Proteomes" id="UP001633002">
    <property type="component" value="Unassembled WGS sequence"/>
</dbReference>
<accession>A0ABD3HDW7</accession>
<gene>
    <name evidence="1" type="ORF">R1sor_015917</name>
</gene>
<dbReference type="EMBL" id="JBJQOH010000004">
    <property type="protein sequence ID" value="KAL3689608.1"/>
    <property type="molecule type" value="Genomic_DNA"/>
</dbReference>
<protein>
    <submittedName>
        <fullName evidence="1">Uncharacterized protein</fullName>
    </submittedName>
</protein>
<sequence length="155" mass="17555">MDSHDVHAAILVERLRDASILPDEVIHDGKCSFDAISRRFGIVSQKDLLHKCKNVLKKFLLEVEQKRQGAMTTEEAQSRADLAELTKKTLEGWLRSHQIEGNKDELVEQVASLKGFASIGDTLRPTAIRSPFMYLELSRHGIADKLKSWKYTCCC</sequence>